<protein>
    <submittedName>
        <fullName evidence="1">Uncharacterized protein</fullName>
    </submittedName>
</protein>
<sequence>MWQLSLLVSVDRDHEYCNPTMTDGLSKKLDLGSMLVAKMLKENRVEVVEHFLGGGCHGFVDKDLFGVVKSYISYS</sequence>
<evidence type="ECO:0000313" key="2">
    <source>
        <dbReference type="Proteomes" id="UP000290289"/>
    </source>
</evidence>
<evidence type="ECO:0000313" key="1">
    <source>
        <dbReference type="EMBL" id="RXH97206.1"/>
    </source>
</evidence>
<dbReference type="EMBL" id="RDQH01000332">
    <property type="protein sequence ID" value="RXH97206.1"/>
    <property type="molecule type" value="Genomic_DNA"/>
</dbReference>
<organism evidence="1 2">
    <name type="scientific">Malus domestica</name>
    <name type="common">Apple</name>
    <name type="synonym">Pyrus malus</name>
    <dbReference type="NCBI Taxonomy" id="3750"/>
    <lineage>
        <taxon>Eukaryota</taxon>
        <taxon>Viridiplantae</taxon>
        <taxon>Streptophyta</taxon>
        <taxon>Embryophyta</taxon>
        <taxon>Tracheophyta</taxon>
        <taxon>Spermatophyta</taxon>
        <taxon>Magnoliopsida</taxon>
        <taxon>eudicotyledons</taxon>
        <taxon>Gunneridae</taxon>
        <taxon>Pentapetalae</taxon>
        <taxon>rosids</taxon>
        <taxon>fabids</taxon>
        <taxon>Rosales</taxon>
        <taxon>Rosaceae</taxon>
        <taxon>Amygdaloideae</taxon>
        <taxon>Maleae</taxon>
        <taxon>Malus</taxon>
    </lineage>
</organism>
<keyword evidence="2" id="KW-1185">Reference proteome</keyword>
<comment type="caution">
    <text evidence="1">The sequence shown here is derived from an EMBL/GenBank/DDBJ whole genome shotgun (WGS) entry which is preliminary data.</text>
</comment>
<dbReference type="Proteomes" id="UP000290289">
    <property type="component" value="Chromosome 6"/>
</dbReference>
<gene>
    <name evidence="1" type="ORF">DVH24_035874</name>
</gene>
<reference evidence="1 2" key="1">
    <citation type="submission" date="2018-10" db="EMBL/GenBank/DDBJ databases">
        <title>A high-quality apple genome assembly.</title>
        <authorList>
            <person name="Hu J."/>
        </authorList>
    </citation>
    <scope>NUCLEOTIDE SEQUENCE [LARGE SCALE GENOMIC DNA]</scope>
    <source>
        <strain evidence="2">cv. HFTH1</strain>
        <tissue evidence="1">Young leaf</tissue>
    </source>
</reference>
<accession>A0A498JQ80</accession>
<proteinExistence type="predicted"/>
<name>A0A498JQ80_MALDO</name>
<dbReference type="AlphaFoldDB" id="A0A498JQ80"/>
<dbReference type="STRING" id="3750.A0A498JQ80"/>